<comment type="caution">
    <text evidence="1">The sequence shown here is derived from an EMBL/GenBank/DDBJ whole genome shotgun (WGS) entry which is preliminary data.</text>
</comment>
<dbReference type="AlphaFoldDB" id="A0AAD4RYZ3"/>
<dbReference type="InterPro" id="IPR029055">
    <property type="entry name" value="Ntn_hydrolases_N"/>
</dbReference>
<dbReference type="PANTHER" id="PTHR22767:SF3">
    <property type="entry name" value="N-ALPHA-ACETYLTRANSFERASE 25, NATB AUXILIARY SUBUNIT"/>
    <property type="match status" value="1"/>
</dbReference>
<protein>
    <submittedName>
        <fullName evidence="1">Uncharacterized protein</fullName>
    </submittedName>
</protein>
<reference evidence="1" key="1">
    <citation type="submission" date="2022-04" db="EMBL/GenBank/DDBJ databases">
        <title>A functionally conserved STORR gene fusion in Papaver species that diverged 16.8 million years ago.</title>
        <authorList>
            <person name="Catania T."/>
        </authorList>
    </citation>
    <scope>NUCLEOTIDE SEQUENCE</scope>
    <source>
        <strain evidence="1">S-188037</strain>
    </source>
</reference>
<gene>
    <name evidence="1" type="ORF">MKW98_020498</name>
</gene>
<dbReference type="Proteomes" id="UP001202328">
    <property type="component" value="Unassembled WGS sequence"/>
</dbReference>
<sequence>MPNPVLENNIQQVKEFIKSRHFMRALKIINTLQSEYPSSALVLALKALLYERNGRTETLDICLDAKKNFITTDSLVLPDVLDILQTVLQHIRKYDLATSFYEHACEKAPNSLALMTGHFYCYVRGLSFNDQLKISLKMYMLDRERGRRFLFWSVLSIQSQVFYQLLTQHLNLLKLKKPETLLVCFSVTEQQAEDNFLHEILSKLGLTLLVAEVGGKCVKGARLLAHVCDYTAAAEVLSQKLESCLDDWDGIVNNLCQLLENVLAAENQIAPPIFHVCKLSQLSEYEAGTLIPVADLRMGRKRCVDRSNFELEKAVHEYFGRLGSNMGMSFQVLPKVDELRLIKNLLKQYPSTVALQEKLSGLLTINSKTSHGKIDPGLKARYHGTSIVVKTNKFVIVAADGKFTSRTSYAPLKLKADKVRNFGNMCVAVSGDWANSAKMVSTLSTCMRVLKEENKSRPTISKFADFTMRKLSSRVRDTEIIFGAFDPLKDGKTAVPCISYANELRSVDIEDLFFCAGTGSSYAEMILSKGNVHIDMELDEAITLVEQALVYASMHDDCTGGWASIHVIKDGGKVIEIMSREDIGSILWNRHHASLERMDA</sequence>
<dbReference type="GO" id="GO:0051603">
    <property type="term" value="P:proteolysis involved in protein catabolic process"/>
    <property type="evidence" value="ECO:0007669"/>
    <property type="project" value="InterPro"/>
</dbReference>
<dbReference type="InterPro" id="IPR001353">
    <property type="entry name" value="Proteasome_sua/b"/>
</dbReference>
<organism evidence="1 2">
    <name type="scientific">Papaver atlanticum</name>
    <dbReference type="NCBI Taxonomy" id="357466"/>
    <lineage>
        <taxon>Eukaryota</taxon>
        <taxon>Viridiplantae</taxon>
        <taxon>Streptophyta</taxon>
        <taxon>Embryophyta</taxon>
        <taxon>Tracheophyta</taxon>
        <taxon>Spermatophyta</taxon>
        <taxon>Magnoliopsida</taxon>
        <taxon>Ranunculales</taxon>
        <taxon>Papaveraceae</taxon>
        <taxon>Papaveroideae</taxon>
        <taxon>Papaver</taxon>
    </lineage>
</organism>
<dbReference type="GO" id="GO:0005839">
    <property type="term" value="C:proteasome core complex"/>
    <property type="evidence" value="ECO:0007669"/>
    <property type="project" value="InterPro"/>
</dbReference>
<accession>A0AAD4RYZ3</accession>
<evidence type="ECO:0000313" key="1">
    <source>
        <dbReference type="EMBL" id="KAI3846595.1"/>
    </source>
</evidence>
<proteinExistence type="predicted"/>
<name>A0AAD4RYZ3_9MAGN</name>
<dbReference type="Pfam" id="PF00227">
    <property type="entry name" value="Proteasome"/>
    <property type="match status" value="1"/>
</dbReference>
<dbReference type="Gene3D" id="3.60.20.10">
    <property type="entry name" value="Glutamine Phosphoribosylpyrophosphate, subunit 1, domain 1"/>
    <property type="match status" value="1"/>
</dbReference>
<dbReference type="GO" id="GO:0031416">
    <property type="term" value="C:NatB complex"/>
    <property type="evidence" value="ECO:0007669"/>
    <property type="project" value="TreeGrafter"/>
</dbReference>
<dbReference type="SUPFAM" id="SSF56235">
    <property type="entry name" value="N-terminal nucleophile aminohydrolases (Ntn hydrolases)"/>
    <property type="match status" value="1"/>
</dbReference>
<evidence type="ECO:0000313" key="2">
    <source>
        <dbReference type="Proteomes" id="UP001202328"/>
    </source>
</evidence>
<dbReference type="EMBL" id="JAJJMB010016518">
    <property type="protein sequence ID" value="KAI3846595.1"/>
    <property type="molecule type" value="Genomic_DNA"/>
</dbReference>
<keyword evidence="2" id="KW-1185">Reference proteome</keyword>
<dbReference type="Gene3D" id="1.25.40.1040">
    <property type="match status" value="1"/>
</dbReference>
<dbReference type="PANTHER" id="PTHR22767">
    <property type="entry name" value="N-TERMINAL ACETYLTRANSFERASE-RELATED"/>
    <property type="match status" value="1"/>
</dbReference>